<evidence type="ECO:0000313" key="2">
    <source>
        <dbReference type="EMBL" id="BDT78413.1"/>
    </source>
</evidence>
<dbReference type="SUPFAM" id="SSF53335">
    <property type="entry name" value="S-adenosyl-L-methionine-dependent methyltransferases"/>
    <property type="match status" value="1"/>
</dbReference>
<protein>
    <recommendedName>
        <fullName evidence="1">Methyltransferase type 11 domain-containing protein</fullName>
    </recommendedName>
</protein>
<evidence type="ECO:0000259" key="1">
    <source>
        <dbReference type="Pfam" id="PF08241"/>
    </source>
</evidence>
<sequence length="211" mass="23870">MKLASNFVRYINFLRLAHKPIGNMVDIPRVSSLASMLAEYSADSLNKPDASTLDMGCGKTPRNPFGAARSFGIDIREDLEHGIKTADLAVDAIPFDDGVFDYITAYDFLEHIPRIVYAPERRFCFIELMNEVWRTLAPDGIFLSHTPIYPFSAVFQDPTHVNFLTVETFPQYFDDKNRLGVMYGFKGSFKVLKQALIGPHLVSILQKVELK</sequence>
<organism evidence="2 3">
    <name type="scientific">Polynucleobacter yangtzensis</name>
    <dbReference type="NCBI Taxonomy" id="1743159"/>
    <lineage>
        <taxon>Bacteria</taxon>
        <taxon>Pseudomonadati</taxon>
        <taxon>Pseudomonadota</taxon>
        <taxon>Betaproteobacteria</taxon>
        <taxon>Burkholderiales</taxon>
        <taxon>Burkholderiaceae</taxon>
        <taxon>Polynucleobacter</taxon>
    </lineage>
</organism>
<dbReference type="InterPro" id="IPR013216">
    <property type="entry name" value="Methyltransf_11"/>
</dbReference>
<dbReference type="EMBL" id="AP026974">
    <property type="protein sequence ID" value="BDT78413.1"/>
    <property type="molecule type" value="Genomic_DNA"/>
</dbReference>
<proteinExistence type="predicted"/>
<gene>
    <name evidence="2" type="ORF">PKF032_03010</name>
</gene>
<dbReference type="RefSeq" id="WP_281745582.1">
    <property type="nucleotide sequence ID" value="NZ_AP026974.1"/>
</dbReference>
<dbReference type="Gene3D" id="3.40.50.150">
    <property type="entry name" value="Vaccinia Virus protein VP39"/>
    <property type="match status" value="1"/>
</dbReference>
<keyword evidence="3" id="KW-1185">Reference proteome</keyword>
<dbReference type="Proteomes" id="UP001211204">
    <property type="component" value="Chromosome"/>
</dbReference>
<name>A0ABM8CKR6_9BURK</name>
<dbReference type="Pfam" id="PF08241">
    <property type="entry name" value="Methyltransf_11"/>
    <property type="match status" value="1"/>
</dbReference>
<evidence type="ECO:0000313" key="3">
    <source>
        <dbReference type="Proteomes" id="UP001211204"/>
    </source>
</evidence>
<accession>A0ABM8CKR6</accession>
<dbReference type="InterPro" id="IPR029063">
    <property type="entry name" value="SAM-dependent_MTases_sf"/>
</dbReference>
<feature type="domain" description="Methyltransferase type 11" evidence="1">
    <location>
        <begin position="53"/>
        <end position="143"/>
    </location>
</feature>
<reference evidence="2 3" key="1">
    <citation type="submission" date="2022-11" db="EMBL/GenBank/DDBJ databases">
        <title>Complete Genome Sequences of three Polynucleobacter sp. Subcluster PnecC Strains KF022, KF023, and KF032 Isolated from a Shallow Eutrophic Lake in Japan.</title>
        <authorList>
            <person name="Ogata Y."/>
            <person name="Watanabe K."/>
            <person name="Takemine S."/>
            <person name="Shindo C."/>
            <person name="Kurokawa R."/>
            <person name="Suda W."/>
        </authorList>
    </citation>
    <scope>NUCLEOTIDE SEQUENCE [LARGE SCALE GENOMIC DNA]</scope>
    <source>
        <strain evidence="2 3">KF032</strain>
    </source>
</reference>